<feature type="signal peptide" evidence="3">
    <location>
        <begin position="1"/>
        <end position="21"/>
    </location>
</feature>
<evidence type="ECO:0000256" key="3">
    <source>
        <dbReference type="SAM" id="SignalP"/>
    </source>
</evidence>
<comment type="subcellular location">
    <subcellularLocation>
        <location evidence="1">Secreted</location>
    </subcellularLocation>
</comment>
<dbReference type="Pfam" id="PF00386">
    <property type="entry name" value="C1q"/>
    <property type="match status" value="1"/>
</dbReference>
<dbReference type="EMBL" id="JARBDR010000918">
    <property type="protein sequence ID" value="KAJ8302277.1"/>
    <property type="molecule type" value="Genomic_DNA"/>
</dbReference>
<accession>A0ABQ9EFD9</accession>
<keyword evidence="3" id="KW-0732">Signal</keyword>
<dbReference type="SMART" id="SM00110">
    <property type="entry name" value="C1Q"/>
    <property type="match status" value="1"/>
</dbReference>
<dbReference type="PROSITE" id="PS50871">
    <property type="entry name" value="C1Q"/>
    <property type="match status" value="1"/>
</dbReference>
<sequence>MKWRNYFIRNIIISITGVAFTALKSSSSTKDGVIRFENVLLNEGNGYNSATGEFTAPTDGVYVFSWTIITKETEAVCADLFVDGSRKGRLLADARGGNTSNAMDDSASNTIAIRLTRGQKASIKVNPIWDNYVDGNDWSSFSGHRIFISMF</sequence>
<feature type="chain" id="PRO_5045317659" description="C1q domain-containing protein" evidence="3">
    <location>
        <begin position="22"/>
        <end position="151"/>
    </location>
</feature>
<dbReference type="PRINTS" id="PR00007">
    <property type="entry name" value="COMPLEMNTC1Q"/>
</dbReference>
<dbReference type="Gene3D" id="2.60.120.40">
    <property type="match status" value="1"/>
</dbReference>
<dbReference type="PANTHER" id="PTHR15427:SF33">
    <property type="entry name" value="COLLAGEN IV NC1 DOMAIN-CONTAINING PROTEIN"/>
    <property type="match status" value="1"/>
</dbReference>
<comment type="caution">
    <text evidence="5">The sequence shown here is derived from an EMBL/GenBank/DDBJ whole genome shotgun (WGS) entry which is preliminary data.</text>
</comment>
<dbReference type="InterPro" id="IPR001073">
    <property type="entry name" value="C1q_dom"/>
</dbReference>
<proteinExistence type="predicted"/>
<feature type="domain" description="C1q" evidence="4">
    <location>
        <begin position="13"/>
        <end position="151"/>
    </location>
</feature>
<dbReference type="InterPro" id="IPR050392">
    <property type="entry name" value="Collagen/C1q_domain"/>
</dbReference>
<dbReference type="InterPro" id="IPR008983">
    <property type="entry name" value="Tumour_necrosis_fac-like_dom"/>
</dbReference>
<keyword evidence="2" id="KW-0964">Secreted</keyword>
<evidence type="ECO:0000259" key="4">
    <source>
        <dbReference type="PROSITE" id="PS50871"/>
    </source>
</evidence>
<organism evidence="5 6">
    <name type="scientific">Tegillarca granosa</name>
    <name type="common">Malaysian cockle</name>
    <name type="synonym">Anadara granosa</name>
    <dbReference type="NCBI Taxonomy" id="220873"/>
    <lineage>
        <taxon>Eukaryota</taxon>
        <taxon>Metazoa</taxon>
        <taxon>Spiralia</taxon>
        <taxon>Lophotrochozoa</taxon>
        <taxon>Mollusca</taxon>
        <taxon>Bivalvia</taxon>
        <taxon>Autobranchia</taxon>
        <taxon>Pteriomorphia</taxon>
        <taxon>Arcoida</taxon>
        <taxon>Arcoidea</taxon>
        <taxon>Arcidae</taxon>
        <taxon>Tegillarca</taxon>
    </lineage>
</organism>
<dbReference type="SUPFAM" id="SSF49842">
    <property type="entry name" value="TNF-like"/>
    <property type="match status" value="1"/>
</dbReference>
<keyword evidence="6" id="KW-1185">Reference proteome</keyword>
<name>A0ABQ9EFD9_TEGGR</name>
<evidence type="ECO:0000313" key="5">
    <source>
        <dbReference type="EMBL" id="KAJ8302277.1"/>
    </source>
</evidence>
<evidence type="ECO:0000256" key="2">
    <source>
        <dbReference type="ARBA" id="ARBA00022525"/>
    </source>
</evidence>
<evidence type="ECO:0000256" key="1">
    <source>
        <dbReference type="ARBA" id="ARBA00004613"/>
    </source>
</evidence>
<evidence type="ECO:0000313" key="6">
    <source>
        <dbReference type="Proteomes" id="UP001217089"/>
    </source>
</evidence>
<gene>
    <name evidence="5" type="ORF">KUTeg_021264</name>
</gene>
<protein>
    <recommendedName>
        <fullName evidence="4">C1q domain-containing protein</fullName>
    </recommendedName>
</protein>
<dbReference type="PANTHER" id="PTHR15427">
    <property type="entry name" value="EMILIN ELASTIN MICROFIBRIL INTERFACE-LOCATED PROTEIN ELASTIN MICROFIBRIL INTERFACER"/>
    <property type="match status" value="1"/>
</dbReference>
<reference evidence="5 6" key="1">
    <citation type="submission" date="2022-12" db="EMBL/GenBank/DDBJ databases">
        <title>Chromosome-level genome of Tegillarca granosa.</title>
        <authorList>
            <person name="Kim J."/>
        </authorList>
    </citation>
    <scope>NUCLEOTIDE SEQUENCE [LARGE SCALE GENOMIC DNA]</scope>
    <source>
        <strain evidence="5">Teg-2019</strain>
        <tissue evidence="5">Adductor muscle</tissue>
    </source>
</reference>
<dbReference type="Proteomes" id="UP001217089">
    <property type="component" value="Unassembled WGS sequence"/>
</dbReference>